<gene>
    <name evidence="1" type="ORF">GCM10010393_19390</name>
</gene>
<comment type="caution">
    <text evidence="1">The sequence shown here is derived from an EMBL/GenBank/DDBJ whole genome shotgun (WGS) entry which is preliminary data.</text>
</comment>
<sequence>MTAVEPRRTLDRLRSIAWDTDFDVPLRHARSRALLMREYLRRAAQWARAYGAEDAWPFFDIAECVDPSITLDAAISAELEEYIRRHVGTPSIQKVCRGVVHWAAVRATTQVELPDIPDMYEPLLLMFERGGGYAIGQFIDLDGVSIPQGSLGQNLSATPFLTLAPTTLDALDGRGRISYYAKISQGFPRSNPRGIVRRRIIGNGDETHDEAFTRNLRWEPTDYLRLYELGHNEVDHVEITEAEAAAFIESATARILGSL</sequence>
<name>A0ABP5YWT0_9ACTN</name>
<dbReference type="EMBL" id="BAAASR010000011">
    <property type="protein sequence ID" value="GAA2488116.1"/>
    <property type="molecule type" value="Genomic_DNA"/>
</dbReference>
<protein>
    <submittedName>
        <fullName evidence="1">Uncharacterized protein</fullName>
    </submittedName>
</protein>
<dbReference type="RefSeq" id="WP_344359012.1">
    <property type="nucleotide sequence ID" value="NZ_BAAASR010000011.1"/>
</dbReference>
<accession>A0ABP5YWT0</accession>
<keyword evidence="2" id="KW-1185">Reference proteome</keyword>
<organism evidence="1 2">
    <name type="scientific">Streptomyces gobitricini</name>
    <dbReference type="NCBI Taxonomy" id="68211"/>
    <lineage>
        <taxon>Bacteria</taxon>
        <taxon>Bacillati</taxon>
        <taxon>Actinomycetota</taxon>
        <taxon>Actinomycetes</taxon>
        <taxon>Kitasatosporales</taxon>
        <taxon>Streptomycetaceae</taxon>
        <taxon>Streptomyces</taxon>
    </lineage>
</organism>
<proteinExistence type="predicted"/>
<dbReference type="Proteomes" id="UP001499942">
    <property type="component" value="Unassembled WGS sequence"/>
</dbReference>
<reference evidence="2" key="1">
    <citation type="journal article" date="2019" name="Int. J. Syst. Evol. Microbiol.">
        <title>The Global Catalogue of Microorganisms (GCM) 10K type strain sequencing project: providing services to taxonomists for standard genome sequencing and annotation.</title>
        <authorList>
            <consortium name="The Broad Institute Genomics Platform"/>
            <consortium name="The Broad Institute Genome Sequencing Center for Infectious Disease"/>
            <person name="Wu L."/>
            <person name="Ma J."/>
        </authorList>
    </citation>
    <scope>NUCLEOTIDE SEQUENCE [LARGE SCALE GENOMIC DNA]</scope>
    <source>
        <strain evidence="2">JCM 5062</strain>
    </source>
</reference>
<evidence type="ECO:0000313" key="2">
    <source>
        <dbReference type="Proteomes" id="UP001499942"/>
    </source>
</evidence>
<evidence type="ECO:0000313" key="1">
    <source>
        <dbReference type="EMBL" id="GAA2488116.1"/>
    </source>
</evidence>